<evidence type="ECO:0000313" key="7">
    <source>
        <dbReference type="Proteomes" id="UP000267341"/>
    </source>
</evidence>
<keyword evidence="3" id="KW-0732">Signal</keyword>
<reference evidence="5 6" key="1">
    <citation type="submission" date="2018-06" db="EMBL/GenBank/DDBJ databases">
        <authorList>
            <consortium name="Pathogen Informatics"/>
            <person name="Doyle S."/>
        </authorList>
    </citation>
    <scope>NUCLEOTIDE SEQUENCE [LARGE SCALE GENOMIC DNA]</scope>
    <source>
        <strain evidence="5 6">NCTC11967</strain>
    </source>
</reference>
<evidence type="ECO:0000256" key="3">
    <source>
        <dbReference type="SAM" id="SignalP"/>
    </source>
</evidence>
<dbReference type="GO" id="GO:0005829">
    <property type="term" value="C:cytosol"/>
    <property type="evidence" value="ECO:0007669"/>
    <property type="project" value="TreeGrafter"/>
</dbReference>
<evidence type="ECO:0000313" key="6">
    <source>
        <dbReference type="Proteomes" id="UP000251313"/>
    </source>
</evidence>
<keyword evidence="7" id="KW-1185">Reference proteome</keyword>
<protein>
    <submittedName>
        <fullName evidence="5">ADP-heptose--LPS heptosyltransferase 2</fullName>
        <ecNumber evidence="5">2.-.-.-</ecNumber>
    </submittedName>
    <submittedName>
        <fullName evidence="4">Lipopolysaccharide heptosyltransferase II</fullName>
    </submittedName>
</protein>
<dbReference type="Proteomes" id="UP000267341">
    <property type="component" value="Unassembled WGS sequence"/>
</dbReference>
<dbReference type="CDD" id="cd03789">
    <property type="entry name" value="GT9_LPS_heptosyltransferase"/>
    <property type="match status" value="1"/>
</dbReference>
<proteinExistence type="predicted"/>
<keyword evidence="1" id="KW-0328">Glycosyltransferase</keyword>
<dbReference type="EC" id="2.-.-.-" evidence="5"/>
<evidence type="ECO:0000256" key="1">
    <source>
        <dbReference type="ARBA" id="ARBA00022676"/>
    </source>
</evidence>
<dbReference type="AlphaFoldDB" id="A0AB38G013"/>
<dbReference type="PANTHER" id="PTHR30160:SF1">
    <property type="entry name" value="LIPOPOLYSACCHARIDE 1,2-N-ACETYLGLUCOSAMINETRANSFERASE-RELATED"/>
    <property type="match status" value="1"/>
</dbReference>
<dbReference type="Gene3D" id="3.40.50.2000">
    <property type="entry name" value="Glycogen Phosphorylase B"/>
    <property type="match status" value="2"/>
</dbReference>
<dbReference type="Proteomes" id="UP000251313">
    <property type="component" value="Unassembled WGS sequence"/>
</dbReference>
<accession>A0AB38G013</accession>
<dbReference type="PANTHER" id="PTHR30160">
    <property type="entry name" value="TETRAACYLDISACCHARIDE 4'-KINASE-RELATED"/>
    <property type="match status" value="1"/>
</dbReference>
<evidence type="ECO:0000313" key="4">
    <source>
        <dbReference type="EMBL" id="RKR53375.1"/>
    </source>
</evidence>
<evidence type="ECO:0000256" key="2">
    <source>
        <dbReference type="ARBA" id="ARBA00022679"/>
    </source>
</evidence>
<dbReference type="GO" id="GO:0008713">
    <property type="term" value="F:ADP-heptose-lipopolysaccharide heptosyltransferase activity"/>
    <property type="evidence" value="ECO:0007669"/>
    <property type="project" value="TreeGrafter"/>
</dbReference>
<dbReference type="SUPFAM" id="SSF53756">
    <property type="entry name" value="UDP-Glycosyltransferase/glycogen phosphorylase"/>
    <property type="match status" value="1"/>
</dbReference>
<dbReference type="EMBL" id="RBIZ01000006">
    <property type="protein sequence ID" value="RKR53375.1"/>
    <property type="molecule type" value="Genomic_DNA"/>
</dbReference>
<dbReference type="EMBL" id="UAVL01000018">
    <property type="protein sequence ID" value="SQA64321.1"/>
    <property type="molecule type" value="Genomic_DNA"/>
</dbReference>
<feature type="signal peptide" evidence="3">
    <location>
        <begin position="1"/>
        <end position="19"/>
    </location>
</feature>
<sequence length="400" mass="45134">MSLKTLLIKSFMYASTSLALVMKPIYQVATKRRLSSQQKNICVIRLDKTVGDTVMNSAFLQSLRMQNPDARITLVVHRNSYALVEKSTIVDEIKIYNPGNSLKYSLINRLYKTLSFVIKEFSYIPDITIVPRYDEDHNAAFISLFTLAPQRVAWTEKTTERKSLLNYSFDRLSTTLVRSNVLRHEVERGVELLNAAFNTQLTERHDLDIWLTDEEVLAATLKYQLSREGNYICLGLSSGHSVLKQWPLEYFAELAKKLYAEDNRRIFVLLGAKGDVVQGNQFIEMCGPELPVVNLIAKTTLRETGAILKLCSLYVGNDSGNIHLASAAKIPVIGLYGSSCAHRFSPWGKLSHCIANEKECGPCAQGHIIDRCSTCIYDKPLCMYEITADQVCEEIKNLSK</sequence>
<dbReference type="GO" id="GO:0009244">
    <property type="term" value="P:lipopolysaccharide core region biosynthetic process"/>
    <property type="evidence" value="ECO:0007669"/>
    <property type="project" value="TreeGrafter"/>
</dbReference>
<dbReference type="InterPro" id="IPR051199">
    <property type="entry name" value="LPS_LOS_Heptosyltrfase"/>
</dbReference>
<gene>
    <name evidence="5" type="primary">rfaF_3</name>
    <name evidence="4" type="ORF">C7387_3828</name>
    <name evidence="5" type="ORF">NCTC11967_03421</name>
</gene>
<name>A0AB38G013_9ENTR</name>
<feature type="chain" id="PRO_5044251678" evidence="3">
    <location>
        <begin position="20"/>
        <end position="400"/>
    </location>
</feature>
<dbReference type="InterPro" id="IPR002201">
    <property type="entry name" value="Glyco_trans_9"/>
</dbReference>
<dbReference type="Pfam" id="PF01075">
    <property type="entry name" value="Glyco_transf_9"/>
    <property type="match status" value="1"/>
</dbReference>
<evidence type="ECO:0000313" key="5">
    <source>
        <dbReference type="EMBL" id="SQA64321.1"/>
    </source>
</evidence>
<reference evidence="4 7" key="2">
    <citation type="submission" date="2018-10" db="EMBL/GenBank/DDBJ databases">
        <title>Genomic Encyclopedia of Type Strains, Phase IV (KMG-IV): sequencing the most valuable type-strain genomes for metagenomic binning, comparative biology and taxonomic classification.</title>
        <authorList>
            <person name="Goeker M."/>
        </authorList>
    </citation>
    <scope>NUCLEOTIDE SEQUENCE [LARGE SCALE GENOMIC DNA]</scope>
    <source>
        <strain evidence="4 7">DSM 5079</strain>
    </source>
</reference>
<organism evidence="5 6">
    <name type="scientific">Yokenella regensburgei</name>
    <dbReference type="NCBI Taxonomy" id="158877"/>
    <lineage>
        <taxon>Bacteria</taxon>
        <taxon>Pseudomonadati</taxon>
        <taxon>Pseudomonadota</taxon>
        <taxon>Gammaproteobacteria</taxon>
        <taxon>Enterobacterales</taxon>
        <taxon>Enterobacteriaceae</taxon>
        <taxon>Yokenella</taxon>
    </lineage>
</organism>
<keyword evidence="2 5" id="KW-0808">Transferase</keyword>
<comment type="caution">
    <text evidence="5">The sequence shown here is derived from an EMBL/GenBank/DDBJ whole genome shotgun (WGS) entry which is preliminary data.</text>
</comment>